<evidence type="ECO:0000256" key="6">
    <source>
        <dbReference type="ARBA" id="ARBA00023136"/>
    </source>
</evidence>
<dbReference type="Pfam" id="PF05154">
    <property type="entry name" value="TM2"/>
    <property type="match status" value="1"/>
</dbReference>
<evidence type="ECO:0000313" key="11">
    <source>
        <dbReference type="EMBL" id="KAG2198419.1"/>
    </source>
</evidence>
<evidence type="ECO:0000256" key="4">
    <source>
        <dbReference type="ARBA" id="ARBA00022729"/>
    </source>
</evidence>
<keyword evidence="7" id="KW-0325">Glycoprotein</keyword>
<evidence type="ECO:0000256" key="9">
    <source>
        <dbReference type="SAM" id="Phobius"/>
    </source>
</evidence>
<dbReference type="EMBL" id="JAEPRD010000111">
    <property type="protein sequence ID" value="KAG2198419.1"/>
    <property type="molecule type" value="Genomic_DNA"/>
</dbReference>
<proteinExistence type="inferred from homology"/>
<feature type="domain" description="TM2" evidence="10">
    <location>
        <begin position="77"/>
        <end position="128"/>
    </location>
</feature>
<dbReference type="OrthoDB" id="408511at2759"/>
<evidence type="ECO:0000256" key="7">
    <source>
        <dbReference type="ARBA" id="ARBA00023180"/>
    </source>
</evidence>
<dbReference type="AlphaFoldDB" id="A0A8H7QTC6"/>
<sequence>MSQANKSINQQQSHESSPLLNNNQSESCEVIFKRFRNKYRFHIGGAWIIAILTAAAIAYLLNYEKMDSIDPNQCTSDRDKTSTIILSLFFGAAGTITADRFYLGYVTVGIVKLLTGGLAGLWWTFDFVLVLMGVLSDVNGCILR</sequence>
<evidence type="ECO:0000259" key="10">
    <source>
        <dbReference type="Pfam" id="PF05154"/>
    </source>
</evidence>
<evidence type="ECO:0000256" key="3">
    <source>
        <dbReference type="ARBA" id="ARBA00022692"/>
    </source>
</evidence>
<gene>
    <name evidence="11" type="ORF">INT47_008996</name>
</gene>
<reference evidence="11" key="1">
    <citation type="submission" date="2020-12" db="EMBL/GenBank/DDBJ databases">
        <title>Metabolic potential, ecology and presence of endohyphal bacteria is reflected in genomic diversity of Mucoromycotina.</title>
        <authorList>
            <person name="Muszewska A."/>
            <person name="Okrasinska A."/>
            <person name="Steczkiewicz K."/>
            <person name="Drgas O."/>
            <person name="Orlowska M."/>
            <person name="Perlinska-Lenart U."/>
            <person name="Aleksandrzak-Piekarczyk T."/>
            <person name="Szatraj K."/>
            <person name="Zielenkiewicz U."/>
            <person name="Pilsyk S."/>
            <person name="Malc E."/>
            <person name="Mieczkowski P."/>
            <person name="Kruszewska J.S."/>
            <person name="Biernat P."/>
            <person name="Pawlowska J."/>
        </authorList>
    </citation>
    <scope>NUCLEOTIDE SEQUENCE</scope>
    <source>
        <strain evidence="11">WA0000017839</strain>
    </source>
</reference>
<keyword evidence="3 9" id="KW-0812">Transmembrane</keyword>
<dbReference type="GO" id="GO:0016020">
    <property type="term" value="C:membrane"/>
    <property type="evidence" value="ECO:0007669"/>
    <property type="project" value="UniProtKB-SubCell"/>
</dbReference>
<evidence type="ECO:0000256" key="8">
    <source>
        <dbReference type="SAM" id="MobiDB-lite"/>
    </source>
</evidence>
<comment type="caution">
    <text evidence="11">The sequence shown here is derived from an EMBL/GenBank/DDBJ whole genome shotgun (WGS) entry which is preliminary data.</text>
</comment>
<keyword evidence="5 9" id="KW-1133">Transmembrane helix</keyword>
<accession>A0A8H7QTC6</accession>
<dbReference type="Proteomes" id="UP000603453">
    <property type="component" value="Unassembled WGS sequence"/>
</dbReference>
<evidence type="ECO:0000256" key="5">
    <source>
        <dbReference type="ARBA" id="ARBA00022989"/>
    </source>
</evidence>
<dbReference type="PANTHER" id="PTHR21016">
    <property type="entry name" value="BETA-AMYLOID BINDING PROTEIN-RELATED"/>
    <property type="match status" value="1"/>
</dbReference>
<feature type="transmembrane region" description="Helical" evidence="9">
    <location>
        <begin position="81"/>
        <end position="98"/>
    </location>
</feature>
<dbReference type="PANTHER" id="PTHR21016:SF7">
    <property type="entry name" value="TM2 DOMAIN-CONTAINING PROTEIN 3"/>
    <property type="match status" value="1"/>
</dbReference>
<name>A0A8H7QTC6_9FUNG</name>
<organism evidence="11 12">
    <name type="scientific">Mucor saturninus</name>
    <dbReference type="NCBI Taxonomy" id="64648"/>
    <lineage>
        <taxon>Eukaryota</taxon>
        <taxon>Fungi</taxon>
        <taxon>Fungi incertae sedis</taxon>
        <taxon>Mucoromycota</taxon>
        <taxon>Mucoromycotina</taxon>
        <taxon>Mucoromycetes</taxon>
        <taxon>Mucorales</taxon>
        <taxon>Mucorineae</taxon>
        <taxon>Mucoraceae</taxon>
        <taxon>Mucor</taxon>
    </lineage>
</organism>
<protein>
    <recommendedName>
        <fullName evidence="10">TM2 domain-containing protein</fullName>
    </recommendedName>
</protein>
<evidence type="ECO:0000256" key="1">
    <source>
        <dbReference type="ARBA" id="ARBA00004141"/>
    </source>
</evidence>
<evidence type="ECO:0000313" key="12">
    <source>
        <dbReference type="Proteomes" id="UP000603453"/>
    </source>
</evidence>
<dbReference type="InterPro" id="IPR050932">
    <property type="entry name" value="TM2D1-3-like"/>
</dbReference>
<comment type="similarity">
    <text evidence="2">Belongs to the TM2 family.</text>
</comment>
<keyword evidence="12" id="KW-1185">Reference proteome</keyword>
<comment type="subcellular location">
    <subcellularLocation>
        <location evidence="1">Membrane</location>
        <topology evidence="1">Multi-pass membrane protein</topology>
    </subcellularLocation>
</comment>
<keyword evidence="6 9" id="KW-0472">Membrane</keyword>
<dbReference type="InterPro" id="IPR007829">
    <property type="entry name" value="TM2"/>
</dbReference>
<feature type="region of interest" description="Disordered" evidence="8">
    <location>
        <begin position="1"/>
        <end position="21"/>
    </location>
</feature>
<evidence type="ECO:0000256" key="2">
    <source>
        <dbReference type="ARBA" id="ARBA00008284"/>
    </source>
</evidence>
<keyword evidence="4" id="KW-0732">Signal</keyword>
<feature type="transmembrane region" description="Helical" evidence="9">
    <location>
        <begin position="41"/>
        <end position="61"/>
    </location>
</feature>